<dbReference type="AlphaFoldDB" id="A0A4U8Z4U2"/>
<dbReference type="EMBL" id="LR536450">
    <property type="protein sequence ID" value="VFU10532.1"/>
    <property type="molecule type" value="Genomic_DNA"/>
</dbReference>
<gene>
    <name evidence="1" type="ORF">MTUNDRAET4_3645</name>
</gene>
<proteinExistence type="predicted"/>
<accession>A0A4U8Z4U2</accession>
<organism evidence="1 2">
    <name type="scientific">Methylocella tundrae</name>
    <dbReference type="NCBI Taxonomy" id="227605"/>
    <lineage>
        <taxon>Bacteria</taxon>
        <taxon>Pseudomonadati</taxon>
        <taxon>Pseudomonadota</taxon>
        <taxon>Alphaproteobacteria</taxon>
        <taxon>Hyphomicrobiales</taxon>
        <taxon>Beijerinckiaceae</taxon>
        <taxon>Methylocella</taxon>
    </lineage>
</organism>
<dbReference type="Proteomes" id="UP000294360">
    <property type="component" value="Chromosome"/>
</dbReference>
<evidence type="ECO:0000313" key="1">
    <source>
        <dbReference type="EMBL" id="VFU10532.1"/>
    </source>
</evidence>
<sequence length="92" mass="9850">MANGACAAWKEAVKLSNLPIDEADQVGVDLARRSGNSAPRLAFAHDLSLHLARSLKQRLDMTFLKVVDIDVIGAQIVGLDLHLFERGASIGA</sequence>
<protein>
    <submittedName>
        <fullName evidence="1">Uncharacterized protein</fullName>
    </submittedName>
</protein>
<dbReference type="KEGG" id="mtun:MTUNDRAET4_3645"/>
<name>A0A4U8Z4U2_METTU</name>
<evidence type="ECO:0000313" key="2">
    <source>
        <dbReference type="Proteomes" id="UP000294360"/>
    </source>
</evidence>
<reference evidence="1 2" key="1">
    <citation type="submission" date="2019-03" db="EMBL/GenBank/DDBJ databases">
        <authorList>
            <person name="Kox A.R. M."/>
        </authorList>
    </citation>
    <scope>NUCLEOTIDE SEQUENCE [LARGE SCALE GENOMIC DNA]</scope>
    <source>
        <strain evidence="1">MTUNDRAET4 annotated genome</strain>
    </source>
</reference>